<protein>
    <submittedName>
        <fullName evidence="1">Uncharacterized protein</fullName>
    </submittedName>
</protein>
<organism evidence="1 2">
    <name type="scientific">Metschnikowia aff. pulcherrima</name>
    <dbReference type="NCBI Taxonomy" id="2163413"/>
    <lineage>
        <taxon>Eukaryota</taxon>
        <taxon>Fungi</taxon>
        <taxon>Dikarya</taxon>
        <taxon>Ascomycota</taxon>
        <taxon>Saccharomycotina</taxon>
        <taxon>Pichiomycetes</taxon>
        <taxon>Metschnikowiaceae</taxon>
        <taxon>Metschnikowia</taxon>
    </lineage>
</organism>
<evidence type="ECO:0000313" key="2">
    <source>
        <dbReference type="Proteomes" id="UP000292447"/>
    </source>
</evidence>
<dbReference type="STRING" id="2163413.A0A4P6XMI8"/>
<name>A0A4P6XMI8_9ASCO</name>
<keyword evidence="2" id="KW-1185">Reference proteome</keyword>
<gene>
    <name evidence="1" type="ORF">METSCH_C06090</name>
</gene>
<proteinExistence type="predicted"/>
<dbReference type="Proteomes" id="UP000292447">
    <property type="component" value="Chromosome III"/>
</dbReference>
<accession>A0A4P6XMI8</accession>
<dbReference type="AlphaFoldDB" id="A0A4P6XMI8"/>
<reference evidence="2" key="1">
    <citation type="submission" date="2019-03" db="EMBL/GenBank/DDBJ databases">
        <title>Snf2 controls pulcherriminic acid biosynthesis and connects pigmentation and antifungal activity of the yeast Metschnikowia pulcherrima.</title>
        <authorList>
            <person name="Gore-Lloyd D."/>
            <person name="Sumann I."/>
            <person name="Brachmann A.O."/>
            <person name="Schneeberger K."/>
            <person name="Ortiz-Merino R.A."/>
            <person name="Moreno-Beltran M."/>
            <person name="Schlaefli M."/>
            <person name="Kirner P."/>
            <person name="Santos Kron A."/>
            <person name="Wolfe K.H."/>
            <person name="Piel J."/>
            <person name="Ahrens C.H."/>
            <person name="Henk D."/>
            <person name="Freimoser F.M."/>
        </authorList>
    </citation>
    <scope>NUCLEOTIDE SEQUENCE [LARGE SCALE GENOMIC DNA]</scope>
    <source>
        <strain evidence="2">APC 1.2</strain>
    </source>
</reference>
<evidence type="ECO:0000313" key="1">
    <source>
        <dbReference type="EMBL" id="QBM88632.1"/>
    </source>
</evidence>
<dbReference type="EMBL" id="CP034458">
    <property type="protein sequence ID" value="QBM88632.1"/>
    <property type="molecule type" value="Genomic_DNA"/>
</dbReference>
<sequence length="277" mass="32193">MSDTTKLVTTKDTVERFRKFSFRLETYPVLEIGNFVYQFDAAEIAPPQINEPFEFTEKMPFRLERNALSLFPEFYFHFKRLFSSQSHANEAYCRYDLEVFWSLFSGTEEDIAVSVSQVERSFATHFRICLSPDVQEDYPMFYTRKNVETKFVDRIASDCDHRSVGARFSELVRVAQTGDVIPLVEHLMAFEFSEDQVWWAITTAYGGFAQTDSQIRTFNRKIKYWEFCENSSLFRRVKGFVWDLQDAGIVGVTKANQDTDIGSDYSSSPSTEESGRC</sequence>